<dbReference type="EMBL" id="ACYG01000019">
    <property type="protein sequence ID" value="EEV18333.1"/>
    <property type="molecule type" value="Genomic_DNA"/>
</dbReference>
<sequence length="41" mass="4972">MPTCRIFRNKILKFAWIVMLFCVIEFCGILKLFFADFYDFA</sequence>
<reference evidence="2 3" key="1">
    <citation type="submission" date="2009-07" db="EMBL/GenBank/DDBJ databases">
        <authorList>
            <person name="Madupu R."/>
            <person name="Sebastian Y."/>
            <person name="Durkin A.S."/>
            <person name="Torralba M."/>
            <person name="Methe B."/>
            <person name="Sutton G.G."/>
            <person name="Strausberg R.L."/>
            <person name="Nelson K.E."/>
        </authorList>
    </citation>
    <scope>NUCLEOTIDE SEQUENCE [LARGE SCALE GENOMIC DNA]</scope>
    <source>
        <strain evidence="2 3">RM3268</strain>
    </source>
</reference>
<keyword evidence="1" id="KW-0812">Transmembrane</keyword>
<gene>
    <name evidence="2" type="ORF">CAMGR0001_1089</name>
</gene>
<keyword evidence="1" id="KW-1133">Transmembrane helix</keyword>
<comment type="caution">
    <text evidence="2">The sequence shown here is derived from an EMBL/GenBank/DDBJ whole genome shotgun (WGS) entry which is preliminary data.</text>
</comment>
<evidence type="ECO:0000256" key="1">
    <source>
        <dbReference type="SAM" id="Phobius"/>
    </source>
</evidence>
<evidence type="ECO:0000313" key="3">
    <source>
        <dbReference type="Proteomes" id="UP000005709"/>
    </source>
</evidence>
<keyword evidence="3" id="KW-1185">Reference proteome</keyword>
<dbReference type="AlphaFoldDB" id="C8PGU5"/>
<name>C8PGU5_9BACT</name>
<accession>C8PGU5</accession>
<dbReference type="Proteomes" id="UP000005709">
    <property type="component" value="Unassembled WGS sequence"/>
</dbReference>
<protein>
    <submittedName>
        <fullName evidence="2">Uncharacterized protein</fullName>
    </submittedName>
</protein>
<evidence type="ECO:0000313" key="2">
    <source>
        <dbReference type="EMBL" id="EEV18333.1"/>
    </source>
</evidence>
<feature type="transmembrane region" description="Helical" evidence="1">
    <location>
        <begin position="12"/>
        <end position="34"/>
    </location>
</feature>
<organism evidence="2 3">
    <name type="scientific">Campylobacter gracilis RM3268</name>
    <dbReference type="NCBI Taxonomy" id="553220"/>
    <lineage>
        <taxon>Bacteria</taxon>
        <taxon>Pseudomonadati</taxon>
        <taxon>Campylobacterota</taxon>
        <taxon>Epsilonproteobacteria</taxon>
        <taxon>Campylobacterales</taxon>
        <taxon>Campylobacteraceae</taxon>
        <taxon>Campylobacter</taxon>
    </lineage>
</organism>
<proteinExistence type="predicted"/>
<keyword evidence="1" id="KW-0472">Membrane</keyword>